<keyword evidence="8 10" id="KW-0472">Membrane</keyword>
<feature type="transmembrane region" description="Helical" evidence="10">
    <location>
        <begin position="136"/>
        <end position="156"/>
    </location>
</feature>
<evidence type="ECO:0000256" key="2">
    <source>
        <dbReference type="ARBA" id="ARBA00004477"/>
    </source>
</evidence>
<dbReference type="GO" id="GO:0006624">
    <property type="term" value="P:vacuolar protein processing"/>
    <property type="evidence" value="ECO:0007669"/>
    <property type="project" value="TreeGrafter"/>
</dbReference>
<dbReference type="InterPro" id="IPR008506">
    <property type="entry name" value="SND2/TMEM208"/>
</dbReference>
<accession>A0AAD1TC32</accession>
<dbReference type="AlphaFoldDB" id="A0AAD1TC32"/>
<evidence type="ECO:0000256" key="9">
    <source>
        <dbReference type="SAM" id="MobiDB-lite"/>
    </source>
</evidence>
<feature type="region of interest" description="Disordered" evidence="9">
    <location>
        <begin position="93"/>
        <end position="124"/>
    </location>
</feature>
<reference evidence="11" key="1">
    <citation type="submission" date="2022-03" db="EMBL/GenBank/DDBJ databases">
        <authorList>
            <person name="Alioto T."/>
            <person name="Alioto T."/>
            <person name="Gomez Garrido J."/>
        </authorList>
    </citation>
    <scope>NUCLEOTIDE SEQUENCE</scope>
</reference>
<dbReference type="GO" id="GO:0005789">
    <property type="term" value="C:endoplasmic reticulum membrane"/>
    <property type="evidence" value="ECO:0007669"/>
    <property type="project" value="UniProtKB-SubCell"/>
</dbReference>
<dbReference type="PANTHER" id="PTHR13505">
    <property type="entry name" value="TRANSMEMBRANE PROTEIN 208"/>
    <property type="match status" value="1"/>
</dbReference>
<evidence type="ECO:0000256" key="6">
    <source>
        <dbReference type="ARBA" id="ARBA00022824"/>
    </source>
</evidence>
<evidence type="ECO:0000256" key="8">
    <source>
        <dbReference type="ARBA" id="ARBA00023136"/>
    </source>
</evidence>
<keyword evidence="7 10" id="KW-1133">Transmembrane helix</keyword>
<dbReference type="EMBL" id="OW240923">
    <property type="protein sequence ID" value="CAH2323852.1"/>
    <property type="molecule type" value="Genomic_DNA"/>
</dbReference>
<dbReference type="Proteomes" id="UP001295444">
    <property type="component" value="Chromosome 12"/>
</dbReference>
<evidence type="ECO:0000256" key="5">
    <source>
        <dbReference type="ARBA" id="ARBA00022692"/>
    </source>
</evidence>
<comment type="subcellular location">
    <subcellularLocation>
        <location evidence="2">Endoplasmic reticulum membrane</location>
        <topology evidence="2">Multi-pass membrane protein</topology>
    </subcellularLocation>
</comment>
<name>A0AAD1TC32_PELCU</name>
<keyword evidence="5 10" id="KW-0812">Transmembrane</keyword>
<protein>
    <recommendedName>
        <fullName evidence="4">Transmembrane protein 208</fullName>
    </recommendedName>
</protein>
<evidence type="ECO:0000313" key="11">
    <source>
        <dbReference type="EMBL" id="CAH2323852.1"/>
    </source>
</evidence>
<evidence type="ECO:0000256" key="10">
    <source>
        <dbReference type="SAM" id="Phobius"/>
    </source>
</evidence>
<evidence type="ECO:0000256" key="4">
    <source>
        <dbReference type="ARBA" id="ARBA00015033"/>
    </source>
</evidence>
<keyword evidence="6" id="KW-0256">Endoplasmic reticulum</keyword>
<evidence type="ECO:0000256" key="1">
    <source>
        <dbReference type="ARBA" id="ARBA00003220"/>
    </source>
</evidence>
<sequence>MSTARRLIPVVYNIKMETRRQPLKRLCSNSGNEAPRKKRLTVSEDGTENCEDFTCSSSADWSTLLRLTEQEIKPDTPAIPSVRSRIQMLRENSRTEAELDSGGDSHTYREDGKPKGKAATKGKKQIYEENKETLTFYLRIILGATALNGAVNLGLFYISSTFWTWASLVFSAIVYAAAYRSMRGMAQASFSEDGSLLDGGIDLNMEQGMAE</sequence>
<evidence type="ECO:0000256" key="7">
    <source>
        <dbReference type="ARBA" id="ARBA00022989"/>
    </source>
</evidence>
<dbReference type="GO" id="GO:0005773">
    <property type="term" value="C:vacuole"/>
    <property type="evidence" value="ECO:0007669"/>
    <property type="project" value="GOC"/>
</dbReference>
<proteinExistence type="inferred from homology"/>
<comment type="function">
    <text evidence="1">May function as a negative regulator of endoplasmic reticulum-stress induced autophagy.</text>
</comment>
<dbReference type="PANTHER" id="PTHR13505:SF7">
    <property type="entry name" value="TRANSMEMBRANE PROTEIN 208"/>
    <property type="match status" value="1"/>
</dbReference>
<dbReference type="Pfam" id="PF05620">
    <property type="entry name" value="TMEM208_SND2"/>
    <property type="match status" value="1"/>
</dbReference>
<organism evidence="11 12">
    <name type="scientific">Pelobates cultripes</name>
    <name type="common">Western spadefoot toad</name>
    <dbReference type="NCBI Taxonomy" id="61616"/>
    <lineage>
        <taxon>Eukaryota</taxon>
        <taxon>Metazoa</taxon>
        <taxon>Chordata</taxon>
        <taxon>Craniata</taxon>
        <taxon>Vertebrata</taxon>
        <taxon>Euteleostomi</taxon>
        <taxon>Amphibia</taxon>
        <taxon>Batrachia</taxon>
        <taxon>Anura</taxon>
        <taxon>Pelobatoidea</taxon>
        <taxon>Pelobatidae</taxon>
        <taxon>Pelobates</taxon>
    </lineage>
</organism>
<keyword evidence="12" id="KW-1185">Reference proteome</keyword>
<evidence type="ECO:0000256" key="3">
    <source>
        <dbReference type="ARBA" id="ARBA00009950"/>
    </source>
</evidence>
<evidence type="ECO:0000313" key="12">
    <source>
        <dbReference type="Proteomes" id="UP001295444"/>
    </source>
</evidence>
<comment type="similarity">
    <text evidence="3">Belongs to the TMEM208 family.</text>
</comment>
<gene>
    <name evidence="11" type="ORF">PECUL_23A057883</name>
</gene>
<feature type="transmembrane region" description="Helical" evidence="10">
    <location>
        <begin position="162"/>
        <end position="179"/>
    </location>
</feature>
<feature type="compositionally biased region" description="Basic residues" evidence="9">
    <location>
        <begin position="115"/>
        <end position="124"/>
    </location>
</feature>